<dbReference type="PANTHER" id="PTHR45705">
    <property type="entry name" value="FI20236P1"/>
    <property type="match status" value="1"/>
</dbReference>
<dbReference type="OrthoDB" id="10266696at2759"/>
<dbReference type="InterPro" id="IPR051718">
    <property type="entry name" value="ARF_GTPase-activating"/>
</dbReference>
<dbReference type="EMBL" id="JEMT01029581">
    <property type="protein sequence ID" value="EXX51800.1"/>
    <property type="molecule type" value="Genomic_DNA"/>
</dbReference>
<dbReference type="Gene3D" id="1.10.8.10">
    <property type="entry name" value="DNA helicase RuvA subunit, C-terminal domain"/>
    <property type="match status" value="2"/>
</dbReference>
<proteinExistence type="predicted"/>
<dbReference type="InterPro" id="IPR037278">
    <property type="entry name" value="ARFGAP/RecO"/>
</dbReference>
<dbReference type="AlphaFoldDB" id="A0A015ID33"/>
<dbReference type="Proteomes" id="UP000022910">
    <property type="component" value="Unassembled WGS sequence"/>
</dbReference>
<dbReference type="FunFam" id="1.10.220.150:FF:000009">
    <property type="entry name" value="stromal membrane-associated protein 1 isoform X1"/>
    <property type="match status" value="1"/>
</dbReference>
<dbReference type="PROSITE" id="PS50030">
    <property type="entry name" value="UBA"/>
    <property type="match status" value="2"/>
</dbReference>
<dbReference type="GO" id="GO:0008270">
    <property type="term" value="F:zinc ion binding"/>
    <property type="evidence" value="ECO:0007669"/>
    <property type="project" value="UniProtKB-KW"/>
</dbReference>
<evidence type="ECO:0000313" key="10">
    <source>
        <dbReference type="Proteomes" id="UP000022910"/>
    </source>
</evidence>
<dbReference type="PROSITE" id="PS50115">
    <property type="entry name" value="ARFGAP"/>
    <property type="match status" value="1"/>
</dbReference>
<dbReference type="InterPro" id="IPR015940">
    <property type="entry name" value="UBA"/>
</dbReference>
<dbReference type="PANTHER" id="PTHR45705:SF1">
    <property type="entry name" value="FI20236P1"/>
    <property type="match status" value="1"/>
</dbReference>
<dbReference type="Pfam" id="PF00627">
    <property type="entry name" value="UBA"/>
    <property type="match status" value="1"/>
</dbReference>
<feature type="region of interest" description="Disordered" evidence="6">
    <location>
        <begin position="125"/>
        <end position="151"/>
    </location>
</feature>
<keyword evidence="3 5" id="KW-0863">Zinc-finger</keyword>
<name>A0A015ID33_RHIIW</name>
<evidence type="ECO:0000256" key="1">
    <source>
        <dbReference type="ARBA" id="ARBA00022468"/>
    </source>
</evidence>
<dbReference type="PRINTS" id="PR00405">
    <property type="entry name" value="REVINTRACTNG"/>
</dbReference>
<dbReference type="SMR" id="A0A015ID33"/>
<evidence type="ECO:0000256" key="3">
    <source>
        <dbReference type="ARBA" id="ARBA00022771"/>
    </source>
</evidence>
<organism evidence="9 10">
    <name type="scientific">Rhizophagus irregularis (strain DAOM 197198w)</name>
    <name type="common">Glomus intraradices</name>
    <dbReference type="NCBI Taxonomy" id="1432141"/>
    <lineage>
        <taxon>Eukaryota</taxon>
        <taxon>Fungi</taxon>
        <taxon>Fungi incertae sedis</taxon>
        <taxon>Mucoromycota</taxon>
        <taxon>Glomeromycotina</taxon>
        <taxon>Glomeromycetes</taxon>
        <taxon>Glomerales</taxon>
        <taxon>Glomeraceae</taxon>
        <taxon>Rhizophagus</taxon>
    </lineage>
</organism>
<protein>
    <submittedName>
        <fullName evidence="9">Age2p</fullName>
    </submittedName>
</protein>
<comment type="caution">
    <text evidence="9">The sequence shown here is derived from an EMBL/GenBank/DDBJ whole genome shotgun (WGS) entry which is preliminary data.</text>
</comment>
<feature type="domain" description="Arf-GAP" evidence="8">
    <location>
        <begin position="13"/>
        <end position="133"/>
    </location>
</feature>
<gene>
    <name evidence="9" type="ORF">RirG_258600</name>
</gene>
<evidence type="ECO:0000256" key="5">
    <source>
        <dbReference type="PROSITE-ProRule" id="PRU00288"/>
    </source>
</evidence>
<dbReference type="SMART" id="SM00165">
    <property type="entry name" value="UBA"/>
    <property type="match status" value="2"/>
</dbReference>
<reference evidence="9 10" key="1">
    <citation type="submission" date="2014-02" db="EMBL/GenBank/DDBJ databases">
        <title>Single nucleus genome sequencing reveals high similarity among nuclei of an endomycorrhizal fungus.</title>
        <authorList>
            <person name="Lin K."/>
            <person name="Geurts R."/>
            <person name="Zhang Z."/>
            <person name="Limpens E."/>
            <person name="Saunders D.G."/>
            <person name="Mu D."/>
            <person name="Pang E."/>
            <person name="Cao H."/>
            <person name="Cha H."/>
            <person name="Lin T."/>
            <person name="Zhou Q."/>
            <person name="Shang Y."/>
            <person name="Li Y."/>
            <person name="Ivanov S."/>
            <person name="Sharma T."/>
            <person name="Velzen R.V."/>
            <person name="Ruijter N.D."/>
            <person name="Aanen D.K."/>
            <person name="Win J."/>
            <person name="Kamoun S."/>
            <person name="Bisseling T."/>
            <person name="Huang S."/>
        </authorList>
    </citation>
    <scope>NUCLEOTIDE SEQUENCE [LARGE SCALE GENOMIC DNA]</scope>
    <source>
        <strain evidence="10">DAOM197198w</strain>
    </source>
</reference>
<dbReference type="Gene3D" id="1.10.220.150">
    <property type="entry name" value="Arf GTPase activating protein"/>
    <property type="match status" value="1"/>
</dbReference>
<feature type="region of interest" description="Disordered" evidence="6">
    <location>
        <begin position="558"/>
        <end position="577"/>
    </location>
</feature>
<dbReference type="STRING" id="1432141.A0A015ID33"/>
<accession>A0A015ID33</accession>
<dbReference type="HOGENOM" id="CLU_432886_0_0_1"/>
<sequence>MDRAKKVVNEKNERILLEMTKQPGNDTCADCGAKGPRWASHNLGVFLCIRCGGLHRKMGTHISKVKSISLDSWTPEQIENMRQWGNLKANAKWNPHSELHPVPVNASDSEMERYIRNKYERQIYRDHPDKPKQSTFSSSVPPPTPPRRAANDSIIKYNNNERGNHDSALRQLKDMGFTDHARNREVLNTTNGDLSAAIEILCRLPSGSAPSASSSIVSNISSDEKLTQLWNMGFQDEAKNRDALRRTGGNVEVAAALLLEARNAESLNNNSTSSPKSNPSVNPQTEQQRMQIKLPISQSSGQSLINSSKQIPFQNTTQNSSQTILDAFGSLSSETEIQQPLTQQQQNKFDKNAILSLFSAPQQSLISHNPNSFNSINNGIPLRSASSAEQQNQFSQTQQNLVSRGVGFNSNQSILSNSTFENARTSTPSGTDLFGLNFSTSSSTMSSNEFNGLNSGFGGRMNSYEARAYDGSLISNTSNIPFRTNNADNNLFGVSMQQNSIVSPEMMANRQNSLPNFGNVTSISSFPLIENTNMSYTSMNTTSDHGIGQLQQIVPSGFGTQQISPFSNGRPNQSNGLLSHQQKNLINSITNQNQNQNQNQSNNNNHLFSAVNGNGFMSSTTSTNFGWPNMNH</sequence>
<dbReference type="SMART" id="SM00105">
    <property type="entry name" value="ArfGap"/>
    <property type="match status" value="1"/>
</dbReference>
<dbReference type="GO" id="GO:0005096">
    <property type="term" value="F:GTPase activator activity"/>
    <property type="evidence" value="ECO:0007669"/>
    <property type="project" value="UniProtKB-KW"/>
</dbReference>
<dbReference type="InterPro" id="IPR009060">
    <property type="entry name" value="UBA-like_sf"/>
</dbReference>
<dbReference type="SUPFAM" id="SSF57863">
    <property type="entry name" value="ArfGap/RecO-like zinc finger"/>
    <property type="match status" value="1"/>
</dbReference>
<dbReference type="GO" id="GO:0005737">
    <property type="term" value="C:cytoplasm"/>
    <property type="evidence" value="ECO:0007669"/>
    <property type="project" value="TreeGrafter"/>
</dbReference>
<dbReference type="CDD" id="cd08204">
    <property type="entry name" value="ArfGap"/>
    <property type="match status" value="1"/>
</dbReference>
<dbReference type="InterPro" id="IPR038508">
    <property type="entry name" value="ArfGAP_dom_sf"/>
</dbReference>
<evidence type="ECO:0000256" key="2">
    <source>
        <dbReference type="ARBA" id="ARBA00022723"/>
    </source>
</evidence>
<keyword evidence="4" id="KW-0862">Zinc</keyword>
<feature type="domain" description="UBA" evidence="7">
    <location>
        <begin position="158"/>
        <end position="204"/>
    </location>
</feature>
<evidence type="ECO:0000256" key="6">
    <source>
        <dbReference type="SAM" id="MobiDB-lite"/>
    </source>
</evidence>
<keyword evidence="2" id="KW-0479">Metal-binding</keyword>
<keyword evidence="10" id="KW-1185">Reference proteome</keyword>
<feature type="region of interest" description="Disordered" evidence="6">
    <location>
        <begin position="266"/>
        <end position="288"/>
    </location>
</feature>
<evidence type="ECO:0000256" key="4">
    <source>
        <dbReference type="ARBA" id="ARBA00022833"/>
    </source>
</evidence>
<dbReference type="Pfam" id="PF01412">
    <property type="entry name" value="ArfGap"/>
    <property type="match status" value="1"/>
</dbReference>
<feature type="compositionally biased region" description="Low complexity" evidence="6">
    <location>
        <begin position="266"/>
        <end position="283"/>
    </location>
</feature>
<dbReference type="InterPro" id="IPR001164">
    <property type="entry name" value="ArfGAP_dom"/>
</dbReference>
<dbReference type="SUPFAM" id="SSF46934">
    <property type="entry name" value="UBA-like"/>
    <property type="match status" value="2"/>
</dbReference>
<evidence type="ECO:0000259" key="8">
    <source>
        <dbReference type="PROSITE" id="PS50115"/>
    </source>
</evidence>
<evidence type="ECO:0000313" key="9">
    <source>
        <dbReference type="EMBL" id="EXX51800.1"/>
    </source>
</evidence>
<feature type="domain" description="UBA" evidence="7">
    <location>
        <begin position="221"/>
        <end position="261"/>
    </location>
</feature>
<keyword evidence="1" id="KW-0343">GTPase activation</keyword>
<feature type="region of interest" description="Disordered" evidence="6">
    <location>
        <begin position="593"/>
        <end position="614"/>
    </location>
</feature>
<feature type="compositionally biased region" description="Low complexity" evidence="6">
    <location>
        <begin position="593"/>
        <end position="605"/>
    </location>
</feature>
<evidence type="ECO:0000259" key="7">
    <source>
        <dbReference type="PROSITE" id="PS50030"/>
    </source>
</evidence>